<dbReference type="AlphaFoldDB" id="A0A0B1TM63"/>
<gene>
    <name evidence="1" type="ORF">OESDEN_03542</name>
</gene>
<proteinExistence type="predicted"/>
<feature type="non-terminal residue" evidence="1">
    <location>
        <position position="1"/>
    </location>
</feature>
<dbReference type="EMBL" id="KN549651">
    <property type="protein sequence ID" value="KHJ96500.1"/>
    <property type="molecule type" value="Genomic_DNA"/>
</dbReference>
<organism evidence="1 2">
    <name type="scientific">Oesophagostomum dentatum</name>
    <name type="common">Nodular worm</name>
    <dbReference type="NCBI Taxonomy" id="61180"/>
    <lineage>
        <taxon>Eukaryota</taxon>
        <taxon>Metazoa</taxon>
        <taxon>Ecdysozoa</taxon>
        <taxon>Nematoda</taxon>
        <taxon>Chromadorea</taxon>
        <taxon>Rhabditida</taxon>
        <taxon>Rhabditina</taxon>
        <taxon>Rhabditomorpha</taxon>
        <taxon>Strongyloidea</taxon>
        <taxon>Strongylidae</taxon>
        <taxon>Oesophagostomum</taxon>
    </lineage>
</organism>
<sequence>VLLEDGQEVVEQRNADGEFVRDKSDESGSSLLEVVSNRRRKKVERARRMGFVVDLQPDLQLAKICPGVYLGYTMNASECKVEGETTTGRQVHWIQGLKSAAAEDEKDELPSIDDPSAIQEFFRKNRTRKLRDFVYPQPLYLSDGQIDPSIPADHPMRKILEHSDKGMSVKEALAKGFRNYKVRLPKKRILLDVDPAMLYSLFANDSNEEVTTSPGMPGATVHDIISTFVSASDVAASSVDSTFAETSASPIVKNEPVDSYAEANRLMVRNSYNAEKVRDSLYPLPPFFKLPLNVSKGYRGIYYVQGIRYVQFLTLIKDNILGVSLDIPMGFDINGEVATFSLNELLLANGIAINDPKDCKDLTKIFTPSVFLIQHAIADHLLWNCGPNLLNPEASLSLEHYLIPISLEVPPFACHKLQYFEMGLNAWYGHNEVFDPCTPVQESCSVSAAPPDCEDVKPVVDPKKVELSARQKGLVVTSFDTGATVEELSRKFGVSTEAIESILLNRAEVVRNQITALMAETDDERDKQILQGSSRKRNRVRRTSFVGLNILMWRFFKDCRDNGIVLNGKLLKEHAMMISRLLG</sequence>
<reference evidence="1 2" key="1">
    <citation type="submission" date="2014-03" db="EMBL/GenBank/DDBJ databases">
        <title>Draft genome of the hookworm Oesophagostomum dentatum.</title>
        <authorList>
            <person name="Mitreva M."/>
        </authorList>
    </citation>
    <scope>NUCLEOTIDE SEQUENCE [LARGE SCALE GENOMIC DNA]</scope>
    <source>
        <strain evidence="1 2">OD-Hann</strain>
    </source>
</reference>
<evidence type="ECO:0000313" key="2">
    <source>
        <dbReference type="Proteomes" id="UP000053660"/>
    </source>
</evidence>
<keyword evidence="2" id="KW-1185">Reference proteome</keyword>
<protein>
    <submittedName>
        <fullName evidence="1">Uncharacterized protein</fullName>
    </submittedName>
</protein>
<dbReference type="Proteomes" id="UP000053660">
    <property type="component" value="Unassembled WGS sequence"/>
</dbReference>
<accession>A0A0B1TM63</accession>
<dbReference type="OrthoDB" id="5875523at2759"/>
<name>A0A0B1TM63_OESDE</name>
<evidence type="ECO:0000313" key="1">
    <source>
        <dbReference type="EMBL" id="KHJ96500.1"/>
    </source>
</evidence>